<dbReference type="AlphaFoldDB" id="A0A518RIK1"/>
<dbReference type="EMBL" id="CP042239">
    <property type="protein sequence ID" value="QDX27240.1"/>
    <property type="molecule type" value="Genomic_DNA"/>
</dbReference>
<proteinExistence type="predicted"/>
<dbReference type="Proteomes" id="UP000318055">
    <property type="component" value="Chromosome"/>
</dbReference>
<dbReference type="KEGG" id="ssua:FPZ54_15330"/>
<organism evidence="2 3">
    <name type="scientific">Sphingomonas suaedae</name>
    <dbReference type="NCBI Taxonomy" id="2599297"/>
    <lineage>
        <taxon>Bacteria</taxon>
        <taxon>Pseudomonadati</taxon>
        <taxon>Pseudomonadota</taxon>
        <taxon>Alphaproteobacteria</taxon>
        <taxon>Sphingomonadales</taxon>
        <taxon>Sphingomonadaceae</taxon>
        <taxon>Sphingomonas</taxon>
    </lineage>
</organism>
<accession>A0A518RIK1</accession>
<reference evidence="2 3" key="1">
    <citation type="submission" date="2019-07" db="EMBL/GenBank/DDBJ databases">
        <title>Sphingomonas alkalisoli sp. nov., isolated from rhizosphere soil of Suaedae salsa.</title>
        <authorList>
            <person name="Zhang H."/>
            <person name="Xu L."/>
            <person name="Zhang J.-X."/>
            <person name="Sun J.-Q."/>
        </authorList>
    </citation>
    <scope>NUCLEOTIDE SEQUENCE [LARGE SCALE GENOMIC DNA]</scope>
    <source>
        <strain evidence="2 3">XS-10</strain>
    </source>
</reference>
<evidence type="ECO:0000256" key="1">
    <source>
        <dbReference type="SAM" id="Coils"/>
    </source>
</evidence>
<dbReference type="RefSeq" id="WP_145848619.1">
    <property type="nucleotide sequence ID" value="NZ_CP042239.1"/>
</dbReference>
<protein>
    <recommendedName>
        <fullName evidence="4">Lipoprotein</fullName>
    </recommendedName>
</protein>
<dbReference type="PROSITE" id="PS51257">
    <property type="entry name" value="PROKAR_LIPOPROTEIN"/>
    <property type="match status" value="1"/>
</dbReference>
<sequence length="152" mass="16386">MRILLWMGAVALLSGCGGDLSNEQQAALVENAIANAEAMAQNVTREARRERLAERAPERDAWIGKWVGVEGLVLEIAKGDAPGRYRITNTWSVDAGDTGTFNGRASARGIVFRRGEERVRLVAGDGAATGLKWLADKKDCLIVAPGEGYCRD</sequence>
<name>A0A518RIK1_9SPHN</name>
<evidence type="ECO:0000313" key="2">
    <source>
        <dbReference type="EMBL" id="QDX27240.1"/>
    </source>
</evidence>
<keyword evidence="1" id="KW-0175">Coiled coil</keyword>
<gene>
    <name evidence="2" type="ORF">FPZ54_15330</name>
</gene>
<feature type="coiled-coil region" evidence="1">
    <location>
        <begin position="26"/>
        <end position="53"/>
    </location>
</feature>
<evidence type="ECO:0000313" key="3">
    <source>
        <dbReference type="Proteomes" id="UP000318055"/>
    </source>
</evidence>
<evidence type="ECO:0008006" key="4">
    <source>
        <dbReference type="Google" id="ProtNLM"/>
    </source>
</evidence>
<keyword evidence="3" id="KW-1185">Reference proteome</keyword>
<dbReference type="OrthoDB" id="6985970at2"/>